<dbReference type="AlphaFoldDB" id="A0A9P6BY64"/>
<comment type="caution">
    <text evidence="2">The sequence shown here is derived from an EMBL/GenBank/DDBJ whole genome shotgun (WGS) entry which is preliminary data.</text>
</comment>
<keyword evidence="3" id="KW-1185">Reference proteome</keyword>
<gene>
    <name evidence="2" type="ORF">P691DRAFT_763868</name>
</gene>
<evidence type="ECO:0008006" key="4">
    <source>
        <dbReference type="Google" id="ProtNLM"/>
    </source>
</evidence>
<feature type="compositionally biased region" description="Basic and acidic residues" evidence="1">
    <location>
        <begin position="550"/>
        <end position="560"/>
    </location>
</feature>
<organism evidence="2 3">
    <name type="scientific">Macrolepiota fuliginosa MF-IS2</name>
    <dbReference type="NCBI Taxonomy" id="1400762"/>
    <lineage>
        <taxon>Eukaryota</taxon>
        <taxon>Fungi</taxon>
        <taxon>Dikarya</taxon>
        <taxon>Basidiomycota</taxon>
        <taxon>Agaricomycotina</taxon>
        <taxon>Agaricomycetes</taxon>
        <taxon>Agaricomycetidae</taxon>
        <taxon>Agaricales</taxon>
        <taxon>Agaricineae</taxon>
        <taxon>Agaricaceae</taxon>
        <taxon>Macrolepiota</taxon>
    </lineage>
</organism>
<evidence type="ECO:0000313" key="3">
    <source>
        <dbReference type="Proteomes" id="UP000807342"/>
    </source>
</evidence>
<feature type="compositionally biased region" description="Polar residues" evidence="1">
    <location>
        <begin position="536"/>
        <end position="545"/>
    </location>
</feature>
<sequence length="560" mass="64418">MVLGLTSIYNYRQAFIDIASPFRFSYSLLIMNKLFETYESLDDAVLIKQEVQRLEGDMAEAFRLFHEKRADILWKLNTLQASTKNVPSEILAHIFMLASNGDCFNLQRMPLRLGGVCSHWRRITLSTPCLWSSLTLCFNEDVDMEKGQQTVMDLLRHYMENVGLTPFALDFRFNRHSQPPKETLDLITSVLLHGENSRKVHALKFLRAPFRWISSFPQFPNLESLKIHEPLGYLDRILVLPLANSPRLRNLILCNLCLMPKIVQNNVEQTQITHISLSQVPADVCISLLVRCPNLAHFEFIHPAPKGMQDVDYLQAYGLVDGPIILHQLEHLRWTHPNLVGGSRLIQIYSRLRFPALRSFRWYASQSSHLDYAALHALVPNLPRATSSLQIFHAQEWDMSFINFIFTRTTAIQHLHLYACDYVTMSNVIVALGQRGAVLGNAYLPQLRKMSIDGIGRHPVQCDKGEAEAQLANQIINTLRVRYRDPTMRFSLHLSRCHGTWTKDMQEAYQELHKERIEMKIWVGWRRLLVLGNMPKNNVSGTEQGNPEGRGVEEHNTSDK</sequence>
<proteinExistence type="predicted"/>
<evidence type="ECO:0000256" key="1">
    <source>
        <dbReference type="SAM" id="MobiDB-lite"/>
    </source>
</evidence>
<protein>
    <recommendedName>
        <fullName evidence="4">F-box domain-containing protein</fullName>
    </recommendedName>
</protein>
<dbReference type="Gene3D" id="3.80.10.10">
    <property type="entry name" value="Ribonuclease Inhibitor"/>
    <property type="match status" value="1"/>
</dbReference>
<dbReference type="InterPro" id="IPR032675">
    <property type="entry name" value="LRR_dom_sf"/>
</dbReference>
<dbReference type="EMBL" id="MU151426">
    <property type="protein sequence ID" value="KAF9443872.1"/>
    <property type="molecule type" value="Genomic_DNA"/>
</dbReference>
<feature type="region of interest" description="Disordered" evidence="1">
    <location>
        <begin position="536"/>
        <end position="560"/>
    </location>
</feature>
<dbReference type="Proteomes" id="UP000807342">
    <property type="component" value="Unassembled WGS sequence"/>
</dbReference>
<evidence type="ECO:0000313" key="2">
    <source>
        <dbReference type="EMBL" id="KAF9443872.1"/>
    </source>
</evidence>
<reference evidence="2" key="1">
    <citation type="submission" date="2020-11" db="EMBL/GenBank/DDBJ databases">
        <authorList>
            <consortium name="DOE Joint Genome Institute"/>
            <person name="Ahrendt S."/>
            <person name="Riley R."/>
            <person name="Andreopoulos W."/>
            <person name="Labutti K."/>
            <person name="Pangilinan J."/>
            <person name="Ruiz-Duenas F.J."/>
            <person name="Barrasa J.M."/>
            <person name="Sanchez-Garcia M."/>
            <person name="Camarero S."/>
            <person name="Miyauchi S."/>
            <person name="Serrano A."/>
            <person name="Linde D."/>
            <person name="Babiker R."/>
            <person name="Drula E."/>
            <person name="Ayuso-Fernandez I."/>
            <person name="Pacheco R."/>
            <person name="Padilla G."/>
            <person name="Ferreira P."/>
            <person name="Barriuso J."/>
            <person name="Kellner H."/>
            <person name="Castanera R."/>
            <person name="Alfaro M."/>
            <person name="Ramirez L."/>
            <person name="Pisabarro A.G."/>
            <person name="Kuo A."/>
            <person name="Tritt A."/>
            <person name="Lipzen A."/>
            <person name="He G."/>
            <person name="Yan M."/>
            <person name="Ng V."/>
            <person name="Cullen D."/>
            <person name="Martin F."/>
            <person name="Rosso M.-N."/>
            <person name="Henrissat B."/>
            <person name="Hibbett D."/>
            <person name="Martinez A.T."/>
            <person name="Grigoriev I.V."/>
        </authorList>
    </citation>
    <scope>NUCLEOTIDE SEQUENCE</scope>
    <source>
        <strain evidence="2">MF-IS2</strain>
    </source>
</reference>
<dbReference type="OrthoDB" id="2269034at2759"/>
<dbReference type="SUPFAM" id="SSF52047">
    <property type="entry name" value="RNI-like"/>
    <property type="match status" value="1"/>
</dbReference>
<accession>A0A9P6BY64</accession>
<dbReference type="Gene3D" id="1.20.1280.50">
    <property type="match status" value="1"/>
</dbReference>
<name>A0A9P6BY64_9AGAR</name>